<evidence type="ECO:0000259" key="4">
    <source>
        <dbReference type="Pfam" id="PF12768"/>
    </source>
</evidence>
<evidence type="ECO:0000256" key="2">
    <source>
        <dbReference type="SAM" id="Phobius"/>
    </source>
</evidence>
<feature type="compositionally biased region" description="Low complexity" evidence="1">
    <location>
        <begin position="392"/>
        <end position="405"/>
    </location>
</feature>
<evidence type="ECO:0008006" key="9">
    <source>
        <dbReference type="Google" id="ProtNLM"/>
    </source>
</evidence>
<proteinExistence type="predicted"/>
<feature type="chain" id="PRO_5016343213" description="Polarized growth protein rax2" evidence="3">
    <location>
        <begin position="27"/>
        <end position="1223"/>
    </location>
</feature>
<evidence type="ECO:0000313" key="8">
    <source>
        <dbReference type="Proteomes" id="UP000243797"/>
    </source>
</evidence>
<evidence type="ECO:0000313" key="7">
    <source>
        <dbReference type="EMBL" id="PNS20867.1"/>
    </source>
</evidence>
<feature type="domain" description="Rax2-like second" evidence="5">
    <location>
        <begin position="222"/>
        <end position="368"/>
    </location>
</feature>
<dbReference type="AlphaFoldDB" id="A0A2K1R0Q7"/>
<evidence type="ECO:0000259" key="6">
    <source>
        <dbReference type="Pfam" id="PF20843"/>
    </source>
</evidence>
<comment type="caution">
    <text evidence="7">The sequence shown here is derived from an EMBL/GenBank/DDBJ whole genome shotgun (WGS) entry which is preliminary data.</text>
</comment>
<dbReference type="Proteomes" id="UP000243797">
    <property type="component" value="Unassembled WGS sequence"/>
</dbReference>
<dbReference type="STRING" id="2082308.A0A2K1R0Q7"/>
<organism evidence="7 8">
    <name type="scientific">Sphaceloma murrayae</name>
    <dbReference type="NCBI Taxonomy" id="2082308"/>
    <lineage>
        <taxon>Eukaryota</taxon>
        <taxon>Fungi</taxon>
        <taxon>Dikarya</taxon>
        <taxon>Ascomycota</taxon>
        <taxon>Pezizomycotina</taxon>
        <taxon>Dothideomycetes</taxon>
        <taxon>Dothideomycetidae</taxon>
        <taxon>Myriangiales</taxon>
        <taxon>Elsinoaceae</taxon>
        <taxon>Sphaceloma</taxon>
    </lineage>
</organism>
<evidence type="ECO:0000256" key="1">
    <source>
        <dbReference type="SAM" id="MobiDB-lite"/>
    </source>
</evidence>
<dbReference type="FunCoup" id="A0A2K1R0Q7">
    <property type="interactions" value="58"/>
</dbReference>
<feature type="region of interest" description="Disordered" evidence="1">
    <location>
        <begin position="392"/>
        <end position="414"/>
    </location>
</feature>
<name>A0A2K1R0Q7_9PEZI</name>
<dbReference type="Pfam" id="PF20843">
    <property type="entry name" value="Rax2_3"/>
    <property type="match status" value="1"/>
</dbReference>
<dbReference type="InterPro" id="IPR024982">
    <property type="entry name" value="Rax2-like_C"/>
</dbReference>
<dbReference type="PANTHER" id="PTHR31778:SF2">
    <property type="entry name" value="BUD SITE SELECTION PROTEIN RAX2"/>
    <property type="match status" value="1"/>
</dbReference>
<feature type="transmembrane region" description="Helical" evidence="2">
    <location>
        <begin position="1155"/>
        <end position="1178"/>
    </location>
</feature>
<feature type="domain" description="Rax2-like third" evidence="6">
    <location>
        <begin position="379"/>
        <end position="538"/>
    </location>
</feature>
<dbReference type="InterPro" id="IPR011043">
    <property type="entry name" value="Gal_Oxase/kelch_b-propeller"/>
</dbReference>
<keyword evidence="3" id="KW-0732">Signal</keyword>
<accession>A0A2K1R0Q7</accession>
<dbReference type="Pfam" id="PF20842">
    <property type="entry name" value="Rax2_2"/>
    <property type="match status" value="1"/>
</dbReference>
<evidence type="ECO:0000259" key="5">
    <source>
        <dbReference type="Pfam" id="PF20842"/>
    </source>
</evidence>
<keyword evidence="8" id="KW-1185">Reference proteome</keyword>
<dbReference type="InterPro" id="IPR048265">
    <property type="entry name" value="Rax2-like_third"/>
</dbReference>
<dbReference type="GO" id="GO:1902929">
    <property type="term" value="C:plasma membrane of growing cell tip"/>
    <property type="evidence" value="ECO:0007669"/>
    <property type="project" value="TreeGrafter"/>
</dbReference>
<sequence length="1223" mass="127281">MRTIRGLSGLGTLAATFGALAGTAHALNFTSTPSPNLDLSRLGRVAVVGDFDSISLYEYEGQTQNGYNTNGSQAILGRYPNGAFGNAAASDGNIEAMCPFVMRDGSLAGIVVGGNFTSLGGVETQGIALFNPNTSEITPLPGINGRVSSIYCDAQTSIVYVGGAFTGANSTNAIAWVTGWTNLPFAGFNGPVRSITKAPNGNIIFGGDFDGLGNATTPQERNSQAINIGSADVRAGSTSTTPGFTDPRNILCKDFTQQGSGQTWLLADNSLGFWNAKFGFGFNPTLLRLWNTNFEGRGTKTFRMTALPLNGIMNLTYIDGDGQRRYCDASCPLPQGNTTAQDFQLVNSVGMNEVRIDISEWYGNGGGLNGIQLLQDDLYTFAVPNFNEPQCGTSTSGSANATNTGPWQQTPSGQSASDYLTAFINSGTVSPSTAQVVFQPNIKQSGNYSITMYTPGCVQDNSCTTRGTANVTGRVSSDGSQISTTVTQTNDFDKYDQIYYGYVDVSEGGFRPQITLAPQAGQNVPLTLVAQRIRFELVNSTGGLNGLFEYNPNQATINTDFQESAINRAGMSVGTGAVINALAVVDQSLFVGGNFTSNGGSSSGINNIFSVEADNATSLPDSGLNNAIETIYQNGSTLYIGGNFTNTGENTIAGLNGVAMFSVTDNQWRPLGAGVNGTVSAIVPLQVNVTAGNLEDAIAVSGDFSSINGFAQNASFEADGIAIWLPSRGNWLRNVDTTAITLSGHLEAQTNVPNGAPLYAGSVTSQLSGLSGAVALTGNGSPRLLSLGASVTSNDSATTNNASSSSSSYAGVMTGLFLQRDNINVTALGGRFSAQSTDGATINNFAIITGGANGRVLGLPSSIDANSSIMAMDTRETTLFMGGSVSGSFGDNTVRGFLVYDLANNALAGTQPPALNGPSVVVNTVVVQPNSANVYVGGNFSQAGSLPCTSLCMWDAAGSQWMTPGSDLSGVVTAMTWASDTRLVLAGNLTAGGNRTTMVNYDSRAQTFSSFPGANTLPGPVTALTPATGDYNQFWAGGTATNNGSAYLQKYDGQNWISVGGLGANTEIRSLQVVATTEDHADSSLVDRNEILLLTGSINVPSFGNASAVLFNGTTFAPFLLTTTADNGQGTVGRIFVQNPGNFLSTSGRGLARGFVVLIALAIALALIFLIVVAGILIERHRRRREGYAPIKQLSPDQQANLSRVPPERLFGTLGEKAGAPKI</sequence>
<dbReference type="EMBL" id="NKHZ01000017">
    <property type="protein sequence ID" value="PNS20867.1"/>
    <property type="molecule type" value="Genomic_DNA"/>
</dbReference>
<dbReference type="PANTHER" id="PTHR31778">
    <property type="entry name" value="BUD SITE SELECTION PROTEIN RAX2"/>
    <property type="match status" value="1"/>
</dbReference>
<dbReference type="InterPro" id="IPR048266">
    <property type="entry name" value="Rax2-like_second"/>
</dbReference>
<keyword evidence="2" id="KW-0472">Membrane</keyword>
<dbReference type="InParanoid" id="A0A2K1R0Q7"/>
<keyword evidence="2" id="KW-1133">Transmembrane helix</keyword>
<reference evidence="7 8" key="1">
    <citation type="submission" date="2017-06" db="EMBL/GenBank/DDBJ databases">
        <title>Draft genome sequence of a variant of Elsinoe murrayae.</title>
        <authorList>
            <person name="Cheng Q."/>
        </authorList>
    </citation>
    <scope>NUCLEOTIDE SEQUENCE [LARGE SCALE GENOMIC DNA]</scope>
    <source>
        <strain evidence="7 8">CQ-2017a</strain>
    </source>
</reference>
<dbReference type="Pfam" id="PF12768">
    <property type="entry name" value="Rax2"/>
    <property type="match status" value="1"/>
</dbReference>
<feature type="domain" description="Rax2-like C-terminal" evidence="4">
    <location>
        <begin position="897"/>
        <end position="1146"/>
    </location>
</feature>
<evidence type="ECO:0000256" key="3">
    <source>
        <dbReference type="SAM" id="SignalP"/>
    </source>
</evidence>
<feature type="signal peptide" evidence="3">
    <location>
        <begin position="1"/>
        <end position="26"/>
    </location>
</feature>
<keyword evidence="2" id="KW-0812">Transmembrane</keyword>
<dbReference type="OrthoDB" id="2503993at2759"/>
<dbReference type="SUPFAM" id="SSF50965">
    <property type="entry name" value="Galactose oxidase, central domain"/>
    <property type="match status" value="1"/>
</dbReference>
<protein>
    <recommendedName>
        <fullName evidence="9">Polarized growth protein rax2</fullName>
    </recommendedName>
</protein>
<gene>
    <name evidence="7" type="ORF">CAC42_2798</name>
</gene>